<comment type="caution">
    <text evidence="1">The sequence shown here is derived from an EMBL/GenBank/DDBJ whole genome shotgun (WGS) entry which is preliminary data.</text>
</comment>
<keyword evidence="2" id="KW-1185">Reference proteome</keyword>
<reference evidence="1 2" key="1">
    <citation type="submission" date="2016-03" db="EMBL/GenBank/DDBJ databases">
        <title>Chemosynthetic sulphur-oxidizing symbionts of marine invertebrate animals are capable of nitrogen fixation.</title>
        <authorList>
            <person name="Petersen J.M."/>
            <person name="Kemper A."/>
            <person name="Gruber-Vodicka H."/>
            <person name="Cardini U."/>
            <person name="Geest Mvander."/>
            <person name="Kleiner M."/>
            <person name="Bulgheresi S."/>
            <person name="Fussmann M."/>
            <person name="Herbold C."/>
            <person name="Seah B.K.B."/>
            <person name="Antony C.Paul."/>
            <person name="Liu D."/>
            <person name="Belitz A."/>
            <person name="Weber M."/>
        </authorList>
    </citation>
    <scope>NUCLEOTIDE SEQUENCE [LARGE SCALE GENOMIC DNA]</scope>
    <source>
        <strain evidence="1">G_D</strain>
    </source>
</reference>
<accession>A0A1E2ULX6</accession>
<evidence type="ECO:0000313" key="2">
    <source>
        <dbReference type="Proteomes" id="UP000094849"/>
    </source>
</evidence>
<evidence type="ECO:0000313" key="1">
    <source>
        <dbReference type="EMBL" id="ODB95743.1"/>
    </source>
</evidence>
<organism evidence="1 2">
    <name type="scientific">Candidatus Thiodiazotropha endoloripes</name>
    <dbReference type="NCBI Taxonomy" id="1818881"/>
    <lineage>
        <taxon>Bacteria</taxon>
        <taxon>Pseudomonadati</taxon>
        <taxon>Pseudomonadota</taxon>
        <taxon>Gammaproteobacteria</taxon>
        <taxon>Chromatiales</taxon>
        <taxon>Sedimenticolaceae</taxon>
        <taxon>Candidatus Thiodiazotropha</taxon>
    </lineage>
</organism>
<dbReference type="Proteomes" id="UP000094849">
    <property type="component" value="Unassembled WGS sequence"/>
</dbReference>
<dbReference type="STRING" id="1818881.A3196_02625"/>
<dbReference type="AlphaFoldDB" id="A0A1E2ULX6"/>
<sequence length="135" mass="15522">MKIKDIPQDKAGSLGGETKVIYAESDTGRIESSETNGWEVEEIVLGQALDEIKRLTLDAYQRARQGETSALEFHMYNQRMDLPMLAQAMGRFQWMVKRDFSPQRFARLSEEKLDGYAEVLGIDRDTLKQLPETYE</sequence>
<gene>
    <name evidence="1" type="ORF">A3196_02625</name>
</gene>
<protein>
    <submittedName>
        <fullName evidence="1">Uncharacterized protein</fullName>
    </submittedName>
</protein>
<dbReference type="OrthoDB" id="9180239at2"/>
<dbReference type="EMBL" id="LVJZ01000003">
    <property type="protein sequence ID" value="ODB95743.1"/>
    <property type="molecule type" value="Genomic_DNA"/>
</dbReference>
<name>A0A1E2ULX6_9GAMM</name>
<dbReference type="RefSeq" id="WP_069003526.1">
    <property type="nucleotide sequence ID" value="NZ_LVJW01000006.1"/>
</dbReference>
<proteinExistence type="predicted"/>